<protein>
    <submittedName>
        <fullName evidence="2">Uncharacterized protein</fullName>
    </submittedName>
</protein>
<name>A0A9N7ZA95_PLEPL</name>
<proteinExistence type="predicted"/>
<keyword evidence="3" id="KW-1185">Reference proteome</keyword>
<dbReference type="EMBL" id="CADEAL010004301">
    <property type="protein sequence ID" value="CAB1456511.1"/>
    <property type="molecule type" value="Genomic_DNA"/>
</dbReference>
<organism evidence="2 3">
    <name type="scientific">Pleuronectes platessa</name>
    <name type="common">European plaice</name>
    <dbReference type="NCBI Taxonomy" id="8262"/>
    <lineage>
        <taxon>Eukaryota</taxon>
        <taxon>Metazoa</taxon>
        <taxon>Chordata</taxon>
        <taxon>Craniata</taxon>
        <taxon>Vertebrata</taxon>
        <taxon>Euteleostomi</taxon>
        <taxon>Actinopterygii</taxon>
        <taxon>Neopterygii</taxon>
        <taxon>Teleostei</taxon>
        <taxon>Neoteleostei</taxon>
        <taxon>Acanthomorphata</taxon>
        <taxon>Carangaria</taxon>
        <taxon>Pleuronectiformes</taxon>
        <taxon>Pleuronectoidei</taxon>
        <taxon>Pleuronectidae</taxon>
        <taxon>Pleuronectes</taxon>
    </lineage>
</organism>
<evidence type="ECO:0000256" key="1">
    <source>
        <dbReference type="SAM" id="MobiDB-lite"/>
    </source>
</evidence>
<sequence>MEYEEEETIVHEPSLFHGSLLEIRFANNPFTRGAVVRPPVTSPSTASASEAHGDEEFIFMRHEGTEDQKFEKSRAGLRLIEVSPASHTSTPETPMASKLANDKQPPTEVKYREPLTVH</sequence>
<evidence type="ECO:0000313" key="3">
    <source>
        <dbReference type="Proteomes" id="UP001153269"/>
    </source>
</evidence>
<feature type="compositionally biased region" description="Basic and acidic residues" evidence="1">
    <location>
        <begin position="109"/>
        <end position="118"/>
    </location>
</feature>
<dbReference type="Proteomes" id="UP001153269">
    <property type="component" value="Unassembled WGS sequence"/>
</dbReference>
<feature type="region of interest" description="Disordered" evidence="1">
    <location>
        <begin position="81"/>
        <end position="118"/>
    </location>
</feature>
<reference evidence="2" key="1">
    <citation type="submission" date="2020-03" db="EMBL/GenBank/DDBJ databases">
        <authorList>
            <person name="Weist P."/>
        </authorList>
    </citation>
    <scope>NUCLEOTIDE SEQUENCE</scope>
</reference>
<accession>A0A9N7ZA95</accession>
<dbReference type="AlphaFoldDB" id="A0A9N7ZA95"/>
<evidence type="ECO:0000313" key="2">
    <source>
        <dbReference type="EMBL" id="CAB1456511.1"/>
    </source>
</evidence>
<gene>
    <name evidence="2" type="ORF">PLEPLA_LOCUS44295</name>
</gene>
<comment type="caution">
    <text evidence="2">The sequence shown here is derived from an EMBL/GenBank/DDBJ whole genome shotgun (WGS) entry which is preliminary data.</text>
</comment>